<protein>
    <submittedName>
        <fullName evidence="1">Uncharacterized protein</fullName>
    </submittedName>
</protein>
<dbReference type="SUPFAM" id="SSF48264">
    <property type="entry name" value="Cytochrome P450"/>
    <property type="match status" value="1"/>
</dbReference>
<dbReference type="Proteomes" id="UP000245609">
    <property type="component" value="Unassembled WGS sequence"/>
</dbReference>
<reference evidence="1 2" key="1">
    <citation type="journal article" date="2018" name="MBio">
        <title>Comparative Genomics Reveals the Core Gene Toolbox for the Fungus-Insect Symbiosis.</title>
        <authorList>
            <person name="Wang Y."/>
            <person name="Stata M."/>
            <person name="Wang W."/>
            <person name="Stajich J.E."/>
            <person name="White M.M."/>
            <person name="Moncalvo J.M."/>
        </authorList>
    </citation>
    <scope>NUCLEOTIDE SEQUENCE [LARGE SCALE GENOMIC DNA]</scope>
    <source>
        <strain evidence="1 2">SC-DP-2</strain>
    </source>
</reference>
<evidence type="ECO:0000313" key="1">
    <source>
        <dbReference type="EMBL" id="PVV01351.1"/>
    </source>
</evidence>
<dbReference type="Gene3D" id="1.10.630.10">
    <property type="entry name" value="Cytochrome P450"/>
    <property type="match status" value="1"/>
</dbReference>
<dbReference type="EMBL" id="MBFS01001153">
    <property type="protein sequence ID" value="PVV01351.1"/>
    <property type="molecule type" value="Genomic_DNA"/>
</dbReference>
<dbReference type="InterPro" id="IPR036396">
    <property type="entry name" value="Cyt_P450_sf"/>
</dbReference>
<comment type="caution">
    <text evidence="1">The sequence shown here is derived from an EMBL/GenBank/DDBJ whole genome shotgun (WGS) entry which is preliminary data.</text>
</comment>
<feature type="non-terminal residue" evidence="1">
    <location>
        <position position="1"/>
    </location>
</feature>
<sequence>ESRPINIDSRNNVFTFTESFSKKMKHAGGVVNSNFIKNNTVISSDYCEEYSHFPETVFNVMAGKISTSDNHRNRSIGFHTSNIVVTIGSFFSTVYLSRFLRSDGQEFKKLIPKYLDAIDTDRGFIPTEYMDMIIYVLFENSCRKTFGPKLSNDKNFLEILNKLGNPYLNFAITHLNISLYLESLNNPQRFSTQDPQILTLGLYTTLKTMVSIPSSRIQNILTDISSNLNLQSILVMEQKDIILDFGSDLSLNVLKKMIYLDAFIKESLLLSAPAILTVKNHS</sequence>
<organism evidence="1 2">
    <name type="scientific">Smittium megazygosporum</name>
    <dbReference type="NCBI Taxonomy" id="133381"/>
    <lineage>
        <taxon>Eukaryota</taxon>
        <taxon>Fungi</taxon>
        <taxon>Fungi incertae sedis</taxon>
        <taxon>Zoopagomycota</taxon>
        <taxon>Kickxellomycotina</taxon>
        <taxon>Harpellomycetes</taxon>
        <taxon>Harpellales</taxon>
        <taxon>Legeriomycetaceae</taxon>
        <taxon>Smittium</taxon>
    </lineage>
</organism>
<accession>A0A2T9Z9T0</accession>
<dbReference type="GO" id="GO:0005506">
    <property type="term" value="F:iron ion binding"/>
    <property type="evidence" value="ECO:0007669"/>
    <property type="project" value="InterPro"/>
</dbReference>
<gene>
    <name evidence="1" type="ORF">BB560_004232</name>
</gene>
<dbReference type="STRING" id="133381.A0A2T9Z9T0"/>
<dbReference type="OrthoDB" id="3945418at2759"/>
<keyword evidence="2" id="KW-1185">Reference proteome</keyword>
<dbReference type="GO" id="GO:0016705">
    <property type="term" value="F:oxidoreductase activity, acting on paired donors, with incorporation or reduction of molecular oxygen"/>
    <property type="evidence" value="ECO:0007669"/>
    <property type="project" value="InterPro"/>
</dbReference>
<evidence type="ECO:0000313" key="2">
    <source>
        <dbReference type="Proteomes" id="UP000245609"/>
    </source>
</evidence>
<dbReference type="AlphaFoldDB" id="A0A2T9Z9T0"/>
<proteinExistence type="predicted"/>
<dbReference type="GO" id="GO:0020037">
    <property type="term" value="F:heme binding"/>
    <property type="evidence" value="ECO:0007669"/>
    <property type="project" value="InterPro"/>
</dbReference>
<dbReference type="GO" id="GO:0004497">
    <property type="term" value="F:monooxygenase activity"/>
    <property type="evidence" value="ECO:0007669"/>
    <property type="project" value="InterPro"/>
</dbReference>
<name>A0A2T9Z9T0_9FUNG</name>